<feature type="transmembrane region" description="Helical" evidence="1">
    <location>
        <begin position="23"/>
        <end position="43"/>
    </location>
</feature>
<evidence type="ECO:0000313" key="2">
    <source>
        <dbReference type="EMBL" id="GGD98086.1"/>
    </source>
</evidence>
<reference evidence="3" key="1">
    <citation type="journal article" date="2019" name="Int. J. Syst. Evol. Microbiol.">
        <title>The Global Catalogue of Microorganisms (GCM) 10K type strain sequencing project: providing services to taxonomists for standard genome sequencing and annotation.</title>
        <authorList>
            <consortium name="The Broad Institute Genomics Platform"/>
            <consortium name="The Broad Institute Genome Sequencing Center for Infectious Disease"/>
            <person name="Wu L."/>
            <person name="Ma J."/>
        </authorList>
    </citation>
    <scope>NUCLEOTIDE SEQUENCE [LARGE SCALE GENOMIC DNA]</scope>
    <source>
        <strain evidence="3">CGMCC 1.15959</strain>
    </source>
</reference>
<proteinExistence type="predicted"/>
<dbReference type="RefSeq" id="WP_188644766.1">
    <property type="nucleotide sequence ID" value="NZ_BMKL01000001.1"/>
</dbReference>
<name>A0ABQ1SB85_9SPHN</name>
<feature type="transmembrane region" description="Helical" evidence="1">
    <location>
        <begin position="133"/>
        <end position="151"/>
    </location>
</feature>
<keyword evidence="1" id="KW-0472">Membrane</keyword>
<organism evidence="2 3">
    <name type="scientific">Tsuneonella deserti</name>
    <dbReference type="NCBI Taxonomy" id="2035528"/>
    <lineage>
        <taxon>Bacteria</taxon>
        <taxon>Pseudomonadati</taxon>
        <taxon>Pseudomonadota</taxon>
        <taxon>Alphaproteobacteria</taxon>
        <taxon>Sphingomonadales</taxon>
        <taxon>Erythrobacteraceae</taxon>
        <taxon>Tsuneonella</taxon>
    </lineage>
</organism>
<evidence type="ECO:0000313" key="3">
    <source>
        <dbReference type="Proteomes" id="UP000619041"/>
    </source>
</evidence>
<protein>
    <recommendedName>
        <fullName evidence="4">Sugar transporter</fullName>
    </recommendedName>
</protein>
<keyword evidence="1" id="KW-1133">Transmembrane helix</keyword>
<feature type="transmembrane region" description="Helical" evidence="1">
    <location>
        <begin position="100"/>
        <end position="121"/>
    </location>
</feature>
<evidence type="ECO:0000256" key="1">
    <source>
        <dbReference type="SAM" id="Phobius"/>
    </source>
</evidence>
<feature type="transmembrane region" description="Helical" evidence="1">
    <location>
        <begin position="63"/>
        <end position="93"/>
    </location>
</feature>
<comment type="caution">
    <text evidence="2">The sequence shown here is derived from an EMBL/GenBank/DDBJ whole genome shotgun (WGS) entry which is preliminary data.</text>
</comment>
<dbReference type="Proteomes" id="UP000619041">
    <property type="component" value="Unassembled WGS sequence"/>
</dbReference>
<accession>A0ABQ1SB85</accession>
<gene>
    <name evidence="2" type="ORF">GCM10011515_17340</name>
</gene>
<keyword evidence="3" id="KW-1185">Reference proteome</keyword>
<keyword evidence="1" id="KW-0812">Transmembrane</keyword>
<evidence type="ECO:0008006" key="4">
    <source>
        <dbReference type="Google" id="ProtNLM"/>
    </source>
</evidence>
<sequence length="159" mass="17116">MEQAVVDQGPDGTVSSGSERAPWHLWVVGVLSLLWNAMGAFDYSMTHLRGDEYLRQMGMSDDVVAWFAAVPAWATAGWAFGVWGAIAGSLLLLARSRHAVTAFGLSLAGVVVMTIYTLGHAAPDSVNSPGAQAFNWAIKAVALLLLIYALAMRRREVLR</sequence>
<dbReference type="EMBL" id="BMKL01000001">
    <property type="protein sequence ID" value="GGD98086.1"/>
    <property type="molecule type" value="Genomic_DNA"/>
</dbReference>